<proteinExistence type="predicted"/>
<evidence type="ECO:0000259" key="3">
    <source>
        <dbReference type="Pfam" id="PF13472"/>
    </source>
</evidence>
<dbReference type="PANTHER" id="PTHR30383">
    <property type="entry name" value="THIOESTERASE 1/PROTEASE 1/LYSOPHOSPHOLIPASE L1"/>
    <property type="match status" value="1"/>
</dbReference>
<evidence type="ECO:0000256" key="1">
    <source>
        <dbReference type="ARBA" id="ARBA00022729"/>
    </source>
</evidence>
<reference evidence="4 5" key="1">
    <citation type="journal article" date="2024" name="Commun. Biol.">
        <title>Comparative genomic analysis of thermophilic fungi reveals convergent evolutionary adaptations and gene losses.</title>
        <authorList>
            <person name="Steindorff A.S."/>
            <person name="Aguilar-Pontes M.V."/>
            <person name="Robinson A.J."/>
            <person name="Andreopoulos B."/>
            <person name="LaButti K."/>
            <person name="Kuo A."/>
            <person name="Mondo S."/>
            <person name="Riley R."/>
            <person name="Otillar R."/>
            <person name="Haridas S."/>
            <person name="Lipzen A."/>
            <person name="Grimwood J."/>
            <person name="Schmutz J."/>
            <person name="Clum A."/>
            <person name="Reid I.D."/>
            <person name="Moisan M.C."/>
            <person name="Butler G."/>
            <person name="Nguyen T.T.M."/>
            <person name="Dewar K."/>
            <person name="Conant G."/>
            <person name="Drula E."/>
            <person name="Henrissat B."/>
            <person name="Hansel C."/>
            <person name="Singer S."/>
            <person name="Hutchinson M.I."/>
            <person name="de Vries R.P."/>
            <person name="Natvig D.O."/>
            <person name="Powell A.J."/>
            <person name="Tsang A."/>
            <person name="Grigoriev I.V."/>
        </authorList>
    </citation>
    <scope>NUCLEOTIDE SEQUENCE [LARGE SCALE GENOMIC DNA]</scope>
    <source>
        <strain evidence="4 5">CBS 494.80</strain>
    </source>
</reference>
<dbReference type="SUPFAM" id="SSF69318">
    <property type="entry name" value="Integrin alpha N-terminal domain"/>
    <property type="match status" value="2"/>
</dbReference>
<organism evidence="4 5">
    <name type="scientific">Oculimacula yallundae</name>
    <dbReference type="NCBI Taxonomy" id="86028"/>
    <lineage>
        <taxon>Eukaryota</taxon>
        <taxon>Fungi</taxon>
        <taxon>Dikarya</taxon>
        <taxon>Ascomycota</taxon>
        <taxon>Pezizomycotina</taxon>
        <taxon>Leotiomycetes</taxon>
        <taxon>Helotiales</taxon>
        <taxon>Ploettnerulaceae</taxon>
        <taxon>Oculimacula</taxon>
    </lineage>
</organism>
<protein>
    <recommendedName>
        <fullName evidence="3">SGNH hydrolase-type esterase domain-containing protein</fullName>
    </recommendedName>
</protein>
<dbReference type="Pfam" id="PF13517">
    <property type="entry name" value="FG-GAP_3"/>
    <property type="match status" value="3"/>
</dbReference>
<dbReference type="EMBL" id="JAZHXI010000002">
    <property type="protein sequence ID" value="KAL2074793.1"/>
    <property type="molecule type" value="Genomic_DNA"/>
</dbReference>
<dbReference type="InterPro" id="IPR028994">
    <property type="entry name" value="Integrin_alpha_N"/>
</dbReference>
<dbReference type="Gene3D" id="3.40.50.1110">
    <property type="entry name" value="SGNH hydrolase"/>
    <property type="match status" value="1"/>
</dbReference>
<keyword evidence="5" id="KW-1185">Reference proteome</keyword>
<dbReference type="InterPro" id="IPR036514">
    <property type="entry name" value="SGNH_hydro_sf"/>
</dbReference>
<gene>
    <name evidence="4" type="ORF">VTL71DRAFT_8572</name>
</gene>
<feature type="domain" description="SGNH hydrolase-type esterase" evidence="3">
    <location>
        <begin position="66"/>
        <end position="240"/>
    </location>
</feature>
<sequence>MRLSSFWAVAWIASVTSALSVNQNGRRTFFEPLEGSSLQNEEILSAQDQNVKRGLSNNILLRILPLGASIVFGYPSASGNGFRYGLRNKLVWNGNPVNMVGTLQAGSMVDNDVEGWKGLVIDEVAAKAENAIKFQPNIVLLHVGSNDMYQNIDVANAHNRLAKIIDRLFATIPGVTIIASTLLPTSQNAAGEKIYNGNIPGMVKTRQDAGKKLVLVDMSSSFFSLADIVSDGTHPTDAGFEKMAAVWYQGISAASAKGWLVAPTKTSFSDVVVADNKCDKSVGNEMGPYQIDGGSGRDDGPYIHSAVAGTTYLGVGNPAVAGVNWADINGDGLDDYVYVSTDLNGGLGVALNIGNGVMGPYLRTTTSPGSCTRSNVRFADMTGDGRADVCCLADNGDLTCWRNTPGSDARSPAWVNMGYLMGGKGYTRDFIRLADVDGDGRADYVGIGQDGKISGWRNGAVDNSPPTSWTPFGGIISGLSSSYNPSRWRFADLNGDHKEDLLYVNENGRVETFINYRGVNAGLTPVWKFMGVTHNGGSSPTTVTWGRIMGTGRADYAAISERPATGNMAASVFATINKNMGMAGTAVKGDGTRYCDMTGSGSADYIVSNIDLTDSPKLWGIGIDSMCLQWISLMGEVTVFGNTHTWGTWTQYGVVANVNRSRREVYFADFTGNKRCDILLVDKATGATTVLRNDFANGRFAFTDIGVVTGSATCREGYGYDLHDLGVRWNDIDGDGKADFLCMKSNGQLTGYLNKGVNNMVYQGQIKFTEGKERKTLRLADIDGDGRDDLLFVDLVDSTTQAWHNDGPSGQFGDEAAGTSAFRWVAKGQVSGAKSTRGSTVEFANINGIGRADSILIIPDTNVQFVTLNTCPSLAPVEPKLPTPPAMTYPLSR</sequence>
<dbReference type="Pfam" id="PF13472">
    <property type="entry name" value="Lipase_GDSL_2"/>
    <property type="match status" value="1"/>
</dbReference>
<dbReference type="InterPro" id="IPR051532">
    <property type="entry name" value="Ester_Hydrolysis_Enzymes"/>
</dbReference>
<dbReference type="InterPro" id="IPR013830">
    <property type="entry name" value="SGNH_hydro"/>
</dbReference>
<dbReference type="Proteomes" id="UP001595075">
    <property type="component" value="Unassembled WGS sequence"/>
</dbReference>
<comment type="caution">
    <text evidence="4">The sequence shown here is derived from an EMBL/GenBank/DDBJ whole genome shotgun (WGS) entry which is preliminary data.</text>
</comment>
<dbReference type="SUPFAM" id="SSF52266">
    <property type="entry name" value="SGNH hydrolase"/>
    <property type="match status" value="1"/>
</dbReference>
<feature type="chain" id="PRO_5045713634" description="SGNH hydrolase-type esterase domain-containing protein" evidence="2">
    <location>
        <begin position="19"/>
        <end position="893"/>
    </location>
</feature>
<evidence type="ECO:0000313" key="4">
    <source>
        <dbReference type="EMBL" id="KAL2074793.1"/>
    </source>
</evidence>
<evidence type="ECO:0000256" key="2">
    <source>
        <dbReference type="SAM" id="SignalP"/>
    </source>
</evidence>
<accession>A0ABR4CY08</accession>
<keyword evidence="1 2" id="KW-0732">Signal</keyword>
<evidence type="ECO:0000313" key="5">
    <source>
        <dbReference type="Proteomes" id="UP001595075"/>
    </source>
</evidence>
<dbReference type="PANTHER" id="PTHR30383:SF31">
    <property type="entry name" value="SGNH HYDROLASE-TYPE ESTERASE DOMAIN-CONTAINING PROTEIN-RELATED"/>
    <property type="match status" value="1"/>
</dbReference>
<feature type="signal peptide" evidence="2">
    <location>
        <begin position="1"/>
        <end position="18"/>
    </location>
</feature>
<name>A0ABR4CY08_9HELO</name>
<dbReference type="CDD" id="cd01833">
    <property type="entry name" value="XynB_like"/>
    <property type="match status" value="1"/>
</dbReference>
<dbReference type="InterPro" id="IPR013517">
    <property type="entry name" value="FG-GAP"/>
</dbReference>